<proteinExistence type="predicted"/>
<dbReference type="AlphaFoldDB" id="A0A6G0YLV3"/>
<dbReference type="EMBL" id="VUJU01003326">
    <property type="protein sequence ID" value="KAF0758346.1"/>
    <property type="molecule type" value="Genomic_DNA"/>
</dbReference>
<name>A0A6G0YLV3_APHCR</name>
<organism evidence="1 2">
    <name type="scientific">Aphis craccivora</name>
    <name type="common">Cowpea aphid</name>
    <dbReference type="NCBI Taxonomy" id="307492"/>
    <lineage>
        <taxon>Eukaryota</taxon>
        <taxon>Metazoa</taxon>
        <taxon>Ecdysozoa</taxon>
        <taxon>Arthropoda</taxon>
        <taxon>Hexapoda</taxon>
        <taxon>Insecta</taxon>
        <taxon>Pterygota</taxon>
        <taxon>Neoptera</taxon>
        <taxon>Paraneoptera</taxon>
        <taxon>Hemiptera</taxon>
        <taxon>Sternorrhyncha</taxon>
        <taxon>Aphidomorpha</taxon>
        <taxon>Aphidoidea</taxon>
        <taxon>Aphididae</taxon>
        <taxon>Aphidini</taxon>
        <taxon>Aphis</taxon>
        <taxon>Aphis</taxon>
    </lineage>
</organism>
<sequence>MFLNIYVPIVVVVVDLSYQNDNVISSTIDLFVEL</sequence>
<protein>
    <submittedName>
        <fullName evidence="1">Uncharacterized protein</fullName>
    </submittedName>
</protein>
<evidence type="ECO:0000313" key="2">
    <source>
        <dbReference type="Proteomes" id="UP000478052"/>
    </source>
</evidence>
<comment type="caution">
    <text evidence="1">The sequence shown here is derived from an EMBL/GenBank/DDBJ whole genome shotgun (WGS) entry which is preliminary data.</text>
</comment>
<accession>A0A6G0YLV3</accession>
<keyword evidence="2" id="KW-1185">Reference proteome</keyword>
<evidence type="ECO:0000313" key="1">
    <source>
        <dbReference type="EMBL" id="KAF0758346.1"/>
    </source>
</evidence>
<reference evidence="1 2" key="1">
    <citation type="submission" date="2019-08" db="EMBL/GenBank/DDBJ databases">
        <title>Whole genome of Aphis craccivora.</title>
        <authorList>
            <person name="Voronova N.V."/>
            <person name="Shulinski R.S."/>
            <person name="Bandarenka Y.V."/>
            <person name="Zhorov D.G."/>
            <person name="Warner D."/>
        </authorList>
    </citation>
    <scope>NUCLEOTIDE SEQUENCE [LARGE SCALE GENOMIC DNA]</scope>
    <source>
        <strain evidence="1">180601</strain>
        <tissue evidence="1">Whole Body</tissue>
    </source>
</reference>
<gene>
    <name evidence="1" type="ORF">FWK35_00011706</name>
</gene>
<dbReference type="Proteomes" id="UP000478052">
    <property type="component" value="Unassembled WGS sequence"/>
</dbReference>